<dbReference type="Gene3D" id="3.40.50.1010">
    <property type="entry name" value="5'-nuclease"/>
    <property type="match status" value="1"/>
</dbReference>
<dbReference type="CDD" id="cd11297">
    <property type="entry name" value="PIN_LabA-like_N_1"/>
    <property type="match status" value="1"/>
</dbReference>
<dbReference type="PANTHER" id="PTHR35811:SF1">
    <property type="entry name" value="HTH OST-TYPE DOMAIN-CONTAINING PROTEIN"/>
    <property type="match status" value="1"/>
</dbReference>
<comment type="caution">
    <text evidence="3">The sequence shown here is derived from an EMBL/GenBank/DDBJ whole genome shotgun (WGS) entry which is preliminary data.</text>
</comment>
<feature type="region of interest" description="Disordered" evidence="1">
    <location>
        <begin position="197"/>
        <end position="262"/>
    </location>
</feature>
<dbReference type="PROSITE" id="PS51644">
    <property type="entry name" value="HTH_OST"/>
    <property type="match status" value="1"/>
</dbReference>
<dbReference type="PANTHER" id="PTHR35811">
    <property type="entry name" value="SLR1870 PROTEIN"/>
    <property type="match status" value="1"/>
</dbReference>
<dbReference type="CDD" id="cd10146">
    <property type="entry name" value="LabA_like_C"/>
    <property type="match status" value="1"/>
</dbReference>
<dbReference type="AlphaFoldDB" id="A0A7Z0J4C6"/>
<dbReference type="InterPro" id="IPR041966">
    <property type="entry name" value="LOTUS-like"/>
</dbReference>
<dbReference type="Pfam" id="PF12872">
    <property type="entry name" value="OST-HTH"/>
    <property type="match status" value="1"/>
</dbReference>
<accession>A0A7Z0J4C6</accession>
<name>A0A7Z0J4C6_9MICO</name>
<evidence type="ECO:0000313" key="3">
    <source>
        <dbReference type="EMBL" id="NYJ18215.1"/>
    </source>
</evidence>
<evidence type="ECO:0000259" key="2">
    <source>
        <dbReference type="PROSITE" id="PS51644"/>
    </source>
</evidence>
<feature type="compositionally biased region" description="Basic and acidic residues" evidence="1">
    <location>
        <begin position="244"/>
        <end position="259"/>
    </location>
</feature>
<protein>
    <recommendedName>
        <fullName evidence="2">HTH OST-type domain-containing protein</fullName>
    </recommendedName>
</protein>
<feature type="domain" description="HTH OST-type" evidence="2">
    <location>
        <begin position="262"/>
        <end position="339"/>
    </location>
</feature>
<sequence>MAEQSRERVGVYIDFDNIVISRYSQLHGRSAWARDRVRTFDPTLADADPQIIARISQATVNIGAVLEYASSFGSIVISRAYADWSAEVNASYQKQLVDRAVDLVQLFPTVLSLKNGADIRLAVDVVEDVFRLDDLTHIVIVAGDSDYIPLAQRCKRLGRYVVGIGVSGATSGSLAAACDEFADYDTLPGISGGHLRDTATAERARSADQARSTDPARSTGPAPIEKTDATAPAHAHAKGGSGPTEKDGPGDTADEERATPKARKAATALLLRAMELLAKNDLEWQHASAVKNQMRRMDPAFQEQALGFRQFSDFLKSRHNVIELEQSSPASPILVRLRS</sequence>
<evidence type="ECO:0000313" key="4">
    <source>
        <dbReference type="Proteomes" id="UP000537260"/>
    </source>
</evidence>
<proteinExistence type="predicted"/>
<organism evidence="3 4">
    <name type="scientific">Glaciibacter psychrotolerans</name>
    <dbReference type="NCBI Taxonomy" id="670054"/>
    <lineage>
        <taxon>Bacteria</taxon>
        <taxon>Bacillati</taxon>
        <taxon>Actinomycetota</taxon>
        <taxon>Actinomycetes</taxon>
        <taxon>Micrococcales</taxon>
        <taxon>Microbacteriaceae</taxon>
        <taxon>Glaciibacter</taxon>
    </lineage>
</organism>
<dbReference type="EMBL" id="JACCFM010000001">
    <property type="protein sequence ID" value="NYJ18215.1"/>
    <property type="molecule type" value="Genomic_DNA"/>
</dbReference>
<evidence type="ECO:0000256" key="1">
    <source>
        <dbReference type="SAM" id="MobiDB-lite"/>
    </source>
</evidence>
<dbReference type="Pfam" id="PF01936">
    <property type="entry name" value="NYN"/>
    <property type="match status" value="1"/>
</dbReference>
<dbReference type="RefSeq" id="WP_179577150.1">
    <property type="nucleotide sequence ID" value="NZ_JACCFM010000001.1"/>
</dbReference>
<keyword evidence="4" id="KW-1185">Reference proteome</keyword>
<dbReference type="Gene3D" id="3.30.420.610">
    <property type="entry name" value="LOTUS domain-like"/>
    <property type="match status" value="1"/>
</dbReference>
<dbReference type="GO" id="GO:0004540">
    <property type="term" value="F:RNA nuclease activity"/>
    <property type="evidence" value="ECO:0007669"/>
    <property type="project" value="InterPro"/>
</dbReference>
<dbReference type="InterPro" id="IPR021139">
    <property type="entry name" value="NYN"/>
</dbReference>
<dbReference type="Proteomes" id="UP000537260">
    <property type="component" value="Unassembled WGS sequence"/>
</dbReference>
<feature type="compositionally biased region" description="Basic and acidic residues" evidence="1">
    <location>
        <begin position="197"/>
        <end position="208"/>
    </location>
</feature>
<dbReference type="InterPro" id="IPR025605">
    <property type="entry name" value="OST-HTH/LOTUS_dom"/>
</dbReference>
<reference evidence="3 4" key="1">
    <citation type="submission" date="2020-07" db="EMBL/GenBank/DDBJ databases">
        <title>Sequencing the genomes of 1000 actinobacteria strains.</title>
        <authorList>
            <person name="Klenk H.-P."/>
        </authorList>
    </citation>
    <scope>NUCLEOTIDE SEQUENCE [LARGE SCALE GENOMIC DNA]</scope>
    <source>
        <strain evidence="3 4">LI1</strain>
    </source>
</reference>
<gene>
    <name evidence="3" type="ORF">HNR05_000006</name>
</gene>